<dbReference type="Proteomes" id="UP001633002">
    <property type="component" value="Unassembled WGS sequence"/>
</dbReference>
<gene>
    <name evidence="1" type="ORF">R1sor_019414</name>
</gene>
<comment type="caution">
    <text evidence="1">The sequence shown here is derived from an EMBL/GenBank/DDBJ whole genome shotgun (WGS) entry which is preliminary data.</text>
</comment>
<dbReference type="AlphaFoldDB" id="A0ABD3IF61"/>
<sequence>MLESERAKRLKLKANLNHKSLTNPLRTKKEQLEAEVKRLVENLESESEFTEGSESSALGRDPRFFTSEALRFDVILVSLESNVPDFNAPFARPEEILKNLGSSSFCWQDYLRTGSFKASSPFSVAAVEVVEHIWFEFAVGASSCFRDLVCSATSAGVERLAMFASGDGIQSPK</sequence>
<keyword evidence="2" id="KW-1185">Reference proteome</keyword>
<evidence type="ECO:0000313" key="2">
    <source>
        <dbReference type="Proteomes" id="UP001633002"/>
    </source>
</evidence>
<reference evidence="1 2" key="1">
    <citation type="submission" date="2024-09" db="EMBL/GenBank/DDBJ databases">
        <title>Chromosome-scale assembly of Riccia sorocarpa.</title>
        <authorList>
            <person name="Paukszto L."/>
        </authorList>
    </citation>
    <scope>NUCLEOTIDE SEQUENCE [LARGE SCALE GENOMIC DNA]</scope>
    <source>
        <strain evidence="1">LP-2024</strain>
        <tissue evidence="1">Aerial parts of the thallus</tissue>
    </source>
</reference>
<organism evidence="1 2">
    <name type="scientific">Riccia sorocarpa</name>
    <dbReference type="NCBI Taxonomy" id="122646"/>
    <lineage>
        <taxon>Eukaryota</taxon>
        <taxon>Viridiplantae</taxon>
        <taxon>Streptophyta</taxon>
        <taxon>Embryophyta</taxon>
        <taxon>Marchantiophyta</taxon>
        <taxon>Marchantiopsida</taxon>
        <taxon>Marchantiidae</taxon>
        <taxon>Marchantiales</taxon>
        <taxon>Ricciaceae</taxon>
        <taxon>Riccia</taxon>
    </lineage>
</organism>
<proteinExistence type="predicted"/>
<accession>A0ABD3IF61</accession>
<name>A0ABD3IF61_9MARC</name>
<protein>
    <submittedName>
        <fullName evidence="1">Uncharacterized protein</fullName>
    </submittedName>
</protein>
<evidence type="ECO:0000313" key="1">
    <source>
        <dbReference type="EMBL" id="KAL3701392.1"/>
    </source>
</evidence>
<dbReference type="EMBL" id="JBJQOH010000001">
    <property type="protein sequence ID" value="KAL3701392.1"/>
    <property type="molecule type" value="Genomic_DNA"/>
</dbReference>